<dbReference type="InterPro" id="IPR038721">
    <property type="entry name" value="IS701-like_DDE_dom"/>
</dbReference>
<dbReference type="PANTHER" id="PTHR33627">
    <property type="entry name" value="TRANSPOSASE"/>
    <property type="match status" value="1"/>
</dbReference>
<dbReference type="RefSeq" id="WP_079209655.1">
    <property type="nucleotide sequence ID" value="NZ_MVGR01000005.1"/>
</dbReference>
<dbReference type="AlphaFoldDB" id="A0A1V4BNN0"/>
<dbReference type="InterPro" id="IPR012337">
    <property type="entry name" value="RNaseH-like_sf"/>
</dbReference>
<dbReference type="Pfam" id="PF13546">
    <property type="entry name" value="DDE_5"/>
    <property type="match status" value="1"/>
</dbReference>
<proteinExistence type="predicted"/>
<dbReference type="NCBIfam" id="NF033540">
    <property type="entry name" value="transpos_IS701"/>
    <property type="match status" value="1"/>
</dbReference>
<name>A0A1V4BNN0_MICAE</name>
<comment type="caution">
    <text evidence="2">The sequence shown here is derived from an EMBL/GenBank/DDBJ whole genome shotgun (WGS) entry which is preliminary data.</text>
</comment>
<dbReference type="Proteomes" id="UP000189835">
    <property type="component" value="Unassembled WGS sequence"/>
</dbReference>
<accession>A0A1V4BNN0</accession>
<dbReference type="InterPro" id="IPR039365">
    <property type="entry name" value="IS701-like"/>
</dbReference>
<gene>
    <name evidence="2" type="ORF">B1L04_24200</name>
</gene>
<reference evidence="2 3" key="1">
    <citation type="submission" date="2017-02" db="EMBL/GenBank/DDBJ databases">
        <title>Genome sequence of Microcystis aeruginosa KW.</title>
        <authorList>
            <person name="Oh H.-M."/>
            <person name="Ahn C.-Y."/>
            <person name="Jeong H."/>
            <person name="Srivastava A."/>
            <person name="Lee H.-G."/>
            <person name="Kang S.-R."/>
        </authorList>
    </citation>
    <scope>NUCLEOTIDE SEQUENCE [LARGE SCALE GENOMIC DNA]</scope>
    <source>
        <strain evidence="2 3">KW</strain>
    </source>
</reference>
<evidence type="ECO:0000259" key="1">
    <source>
        <dbReference type="Pfam" id="PF13546"/>
    </source>
</evidence>
<sequence>MAETTPSAMPPCFERWCARFDDCFKNQSQKDGFRQYLGGLLGESERKNLTQMADNSVGVVYHRLHHFLTEAPWSATQINQRRLEVMNKCSQTRIGVGLTMILDDSGHRKSGNFTEGVGRQYLGEIGKTDNGVVVVTTHLYDGKKSLPLDIEIYQPASSLLSGKEDEEFKKKPELGLELIDRSLKRKYRPKIVLIDAGYGNNTPFLKELEKRKLKYLGGVAQNRKIIRKTESGIEEEISLEKLAKSLKPESFTPVILSVEKPKTLYVFIVSARIASLEEERTFAIVMNASSWEEATDIDYFITNVQAEKVTPQWVVETYSQRNWVEVFYREAKGWLGLREYQVREKESLLRHFILVFCAYTFILWHHLTGGLQRRWANKPLETFTDALEAFRTAMSFRFFTWLTQNIDVFSAHKAALGYIWALNLFKSH</sequence>
<feature type="domain" description="Transposase IS701-like DDE" evidence="1">
    <location>
        <begin position="20"/>
        <end position="229"/>
    </location>
</feature>
<organism evidence="2 3">
    <name type="scientific">Microcystis aeruginosa KW</name>
    <dbReference type="NCBI Taxonomy" id="1960155"/>
    <lineage>
        <taxon>Bacteria</taxon>
        <taxon>Bacillati</taxon>
        <taxon>Cyanobacteriota</taxon>
        <taxon>Cyanophyceae</taxon>
        <taxon>Oscillatoriophycideae</taxon>
        <taxon>Chroococcales</taxon>
        <taxon>Microcystaceae</taxon>
        <taxon>Microcystis</taxon>
    </lineage>
</organism>
<evidence type="ECO:0000313" key="3">
    <source>
        <dbReference type="Proteomes" id="UP000189835"/>
    </source>
</evidence>
<protein>
    <submittedName>
        <fullName evidence="2">IS701 family transposase</fullName>
    </submittedName>
</protein>
<dbReference type="EMBL" id="MVGR01000005">
    <property type="protein sequence ID" value="OPF15578.1"/>
    <property type="molecule type" value="Genomic_DNA"/>
</dbReference>
<evidence type="ECO:0000313" key="2">
    <source>
        <dbReference type="EMBL" id="OPF15578.1"/>
    </source>
</evidence>
<dbReference type="PANTHER" id="PTHR33627:SF1">
    <property type="entry name" value="TRANSPOSASE"/>
    <property type="match status" value="1"/>
</dbReference>
<dbReference type="SUPFAM" id="SSF53098">
    <property type="entry name" value="Ribonuclease H-like"/>
    <property type="match status" value="1"/>
</dbReference>